<dbReference type="PANTHER" id="PTHR44337:SF10">
    <property type="entry name" value="CARCINOEMBRYONIC ANTIGEN-RELATED CELL ADHESION MOLECULE 18"/>
    <property type="match status" value="1"/>
</dbReference>
<dbReference type="InterPro" id="IPR003599">
    <property type="entry name" value="Ig_sub"/>
</dbReference>
<evidence type="ECO:0000313" key="6">
    <source>
        <dbReference type="Ensembl" id="ENSPCEP00000014315.1"/>
    </source>
</evidence>
<accession>A0A8C8S5N3</accession>
<evidence type="ECO:0000256" key="2">
    <source>
        <dbReference type="ARBA" id="ARBA00023157"/>
    </source>
</evidence>
<evidence type="ECO:0000256" key="3">
    <source>
        <dbReference type="ARBA" id="ARBA00023180"/>
    </source>
</evidence>
<reference evidence="6" key="1">
    <citation type="submission" date="2025-08" db="UniProtKB">
        <authorList>
            <consortium name="Ensembl"/>
        </authorList>
    </citation>
    <scope>IDENTIFICATION</scope>
</reference>
<keyword evidence="1" id="KW-0732">Signal</keyword>
<keyword evidence="7" id="KW-1185">Reference proteome</keyword>
<keyword evidence="4" id="KW-0393">Immunoglobulin domain</keyword>
<dbReference type="InterPro" id="IPR007110">
    <property type="entry name" value="Ig-like_dom"/>
</dbReference>
<evidence type="ECO:0000256" key="4">
    <source>
        <dbReference type="ARBA" id="ARBA00023319"/>
    </source>
</evidence>
<dbReference type="PANTHER" id="PTHR44337">
    <property type="entry name" value="CARCINOEMBRYONIC ANTIGEN-RELATED CELL ADHESION MOLECULE 8"/>
    <property type="match status" value="1"/>
</dbReference>
<dbReference type="Ensembl" id="ENSPCET00000014837.1">
    <property type="protein sequence ID" value="ENSPCEP00000014315.1"/>
    <property type="gene ID" value="ENSPCEG00000011346.1"/>
</dbReference>
<reference evidence="6" key="2">
    <citation type="submission" date="2025-09" db="UniProtKB">
        <authorList>
            <consortium name="Ensembl"/>
        </authorList>
    </citation>
    <scope>IDENTIFICATION</scope>
</reference>
<dbReference type="InterPro" id="IPR013783">
    <property type="entry name" value="Ig-like_fold"/>
</dbReference>
<dbReference type="InterPro" id="IPR003598">
    <property type="entry name" value="Ig_sub2"/>
</dbReference>
<dbReference type="Pfam" id="PF13927">
    <property type="entry name" value="Ig_3"/>
    <property type="match status" value="2"/>
</dbReference>
<feature type="domain" description="Ig-like" evidence="5">
    <location>
        <begin position="41"/>
        <end position="139"/>
    </location>
</feature>
<dbReference type="PROSITE" id="PS50835">
    <property type="entry name" value="IG_LIKE"/>
    <property type="match status" value="2"/>
</dbReference>
<organism evidence="6 7">
    <name type="scientific">Pelusios castaneus</name>
    <name type="common">West African mud turtle</name>
    <dbReference type="NCBI Taxonomy" id="367368"/>
    <lineage>
        <taxon>Eukaryota</taxon>
        <taxon>Metazoa</taxon>
        <taxon>Chordata</taxon>
        <taxon>Craniata</taxon>
        <taxon>Vertebrata</taxon>
        <taxon>Euteleostomi</taxon>
        <taxon>Archelosauria</taxon>
        <taxon>Testudinata</taxon>
        <taxon>Testudines</taxon>
        <taxon>Pleurodira</taxon>
        <taxon>Pelomedusidae</taxon>
        <taxon>Pelusios</taxon>
    </lineage>
</organism>
<evidence type="ECO:0000259" key="5">
    <source>
        <dbReference type="PROSITE" id="PS50835"/>
    </source>
</evidence>
<dbReference type="Proteomes" id="UP000694393">
    <property type="component" value="Unplaced"/>
</dbReference>
<dbReference type="SMART" id="SM00408">
    <property type="entry name" value="IGc2"/>
    <property type="match status" value="2"/>
</dbReference>
<sequence length="245" mass="26560">SLHRNLSPGNRTLTGLNVTRGDAGAYQCEVRNLVSTTHSEPSTVMVAWKMLSPPMLTPSQIHVLENGTFNLTCNSSLSADTLLWLRNMTYLATDQRLELSPGNRTLRVLNVTRGDAGAYQCEVRNPVSTNSALPMALLASPNSARIDLLRPITLGSPLTLMCITDSVPPSHYLWLHNGTDANETGSRWTINPMTWDQQGTFMCQAHNPDTNLTAQASVTVRVTGESLGMIPVLPPCPAPENALLG</sequence>
<keyword evidence="2" id="KW-1015">Disulfide bond</keyword>
<dbReference type="AlphaFoldDB" id="A0A8C8S5N3"/>
<evidence type="ECO:0000313" key="7">
    <source>
        <dbReference type="Proteomes" id="UP000694393"/>
    </source>
</evidence>
<dbReference type="Gene3D" id="2.60.40.10">
    <property type="entry name" value="Immunoglobulins"/>
    <property type="match status" value="3"/>
</dbReference>
<proteinExistence type="predicted"/>
<evidence type="ECO:0000256" key="1">
    <source>
        <dbReference type="ARBA" id="ARBA00022729"/>
    </source>
</evidence>
<name>A0A8C8S5N3_9SAUR</name>
<protein>
    <recommendedName>
        <fullName evidence="5">Ig-like domain-containing protein</fullName>
    </recommendedName>
</protein>
<keyword evidence="3" id="KW-0325">Glycoprotein</keyword>
<dbReference type="InterPro" id="IPR036179">
    <property type="entry name" value="Ig-like_dom_sf"/>
</dbReference>
<dbReference type="InterPro" id="IPR052598">
    <property type="entry name" value="IgSF_CEA-related"/>
</dbReference>
<dbReference type="SMART" id="SM00409">
    <property type="entry name" value="IG"/>
    <property type="match status" value="2"/>
</dbReference>
<dbReference type="SUPFAM" id="SSF48726">
    <property type="entry name" value="Immunoglobulin"/>
    <property type="match status" value="3"/>
</dbReference>
<feature type="domain" description="Ig-like" evidence="5">
    <location>
        <begin position="141"/>
        <end position="219"/>
    </location>
</feature>